<organism evidence="2 3">
    <name type="scientific">Ficus carica</name>
    <name type="common">Common fig</name>
    <dbReference type="NCBI Taxonomy" id="3494"/>
    <lineage>
        <taxon>Eukaryota</taxon>
        <taxon>Viridiplantae</taxon>
        <taxon>Streptophyta</taxon>
        <taxon>Embryophyta</taxon>
        <taxon>Tracheophyta</taxon>
        <taxon>Spermatophyta</taxon>
        <taxon>Magnoliopsida</taxon>
        <taxon>eudicotyledons</taxon>
        <taxon>Gunneridae</taxon>
        <taxon>Pentapetalae</taxon>
        <taxon>rosids</taxon>
        <taxon>fabids</taxon>
        <taxon>Rosales</taxon>
        <taxon>Moraceae</taxon>
        <taxon>Ficeae</taxon>
        <taxon>Ficus</taxon>
    </lineage>
</organism>
<feature type="region of interest" description="Disordered" evidence="1">
    <location>
        <begin position="1"/>
        <end position="45"/>
    </location>
</feature>
<protein>
    <submittedName>
        <fullName evidence="2">Uncharacterized protein</fullName>
    </submittedName>
</protein>
<comment type="caution">
    <text evidence="2">The sequence shown here is derived from an EMBL/GenBank/DDBJ whole genome shotgun (WGS) entry which is preliminary data.</text>
</comment>
<evidence type="ECO:0000313" key="2">
    <source>
        <dbReference type="EMBL" id="GMN65072.1"/>
    </source>
</evidence>
<gene>
    <name evidence="2" type="ORF">TIFTF001_034158</name>
</gene>
<keyword evidence="3" id="KW-1185">Reference proteome</keyword>
<accession>A0AA88DZE2</accession>
<name>A0AA88DZE2_FICCA</name>
<dbReference type="EMBL" id="BTGU01000210">
    <property type="protein sequence ID" value="GMN65072.1"/>
    <property type="molecule type" value="Genomic_DNA"/>
</dbReference>
<sequence>MAEREASRIGDMRRRESGGERMQRRERAAEMGHGGRRSGEGGPSLNMMGLLMKPLPFVPSCGFQGISTCRPIMLLN</sequence>
<reference evidence="2" key="1">
    <citation type="submission" date="2023-07" db="EMBL/GenBank/DDBJ databases">
        <title>draft genome sequence of fig (Ficus carica).</title>
        <authorList>
            <person name="Takahashi T."/>
            <person name="Nishimura K."/>
        </authorList>
    </citation>
    <scope>NUCLEOTIDE SEQUENCE</scope>
</reference>
<feature type="compositionally biased region" description="Basic and acidic residues" evidence="1">
    <location>
        <begin position="1"/>
        <end position="30"/>
    </location>
</feature>
<proteinExistence type="predicted"/>
<evidence type="ECO:0000256" key="1">
    <source>
        <dbReference type="SAM" id="MobiDB-lite"/>
    </source>
</evidence>
<dbReference type="Proteomes" id="UP001187192">
    <property type="component" value="Unassembled WGS sequence"/>
</dbReference>
<dbReference type="AlphaFoldDB" id="A0AA88DZE2"/>
<evidence type="ECO:0000313" key="3">
    <source>
        <dbReference type="Proteomes" id="UP001187192"/>
    </source>
</evidence>